<dbReference type="Proteomes" id="UP001148125">
    <property type="component" value="Unassembled WGS sequence"/>
</dbReference>
<proteinExistence type="predicted"/>
<dbReference type="EMBL" id="JAOTPO010000016">
    <property type="protein sequence ID" value="MDE5415458.1"/>
    <property type="molecule type" value="Genomic_DNA"/>
</dbReference>
<reference evidence="1" key="1">
    <citation type="submission" date="2024-05" db="EMBL/GenBank/DDBJ databases">
        <title>Alkalihalobacillus sp. strain MEB203 novel alkaliphilic bacterium from Lonar Lake, India.</title>
        <authorList>
            <person name="Joshi A."/>
            <person name="Thite S."/>
            <person name="Mengade P."/>
        </authorList>
    </citation>
    <scope>NUCLEOTIDE SEQUENCE</scope>
    <source>
        <strain evidence="1">MEB 203</strain>
    </source>
</reference>
<protein>
    <submittedName>
        <fullName evidence="1">Uncharacterized protein</fullName>
    </submittedName>
</protein>
<name>A0ABT5VJ34_9BACI</name>
<evidence type="ECO:0000313" key="1">
    <source>
        <dbReference type="EMBL" id="MDE5415458.1"/>
    </source>
</evidence>
<evidence type="ECO:0000313" key="2">
    <source>
        <dbReference type="Proteomes" id="UP001148125"/>
    </source>
</evidence>
<comment type="caution">
    <text evidence="1">The sequence shown here is derived from an EMBL/GenBank/DDBJ whole genome shotgun (WGS) entry which is preliminary data.</text>
</comment>
<accession>A0ABT5VJ34</accession>
<keyword evidence="2" id="KW-1185">Reference proteome</keyword>
<organism evidence="1 2">
    <name type="scientific">Alkalihalobacterium chitinilyticum</name>
    <dbReference type="NCBI Taxonomy" id="2980103"/>
    <lineage>
        <taxon>Bacteria</taxon>
        <taxon>Bacillati</taxon>
        <taxon>Bacillota</taxon>
        <taxon>Bacilli</taxon>
        <taxon>Bacillales</taxon>
        <taxon>Bacillaceae</taxon>
        <taxon>Alkalihalobacterium</taxon>
    </lineage>
</organism>
<dbReference type="RefSeq" id="WP_275120060.1">
    <property type="nucleotide sequence ID" value="NZ_JAOTPO010000016.1"/>
</dbReference>
<sequence>MMMNSPFFCSQCGRDLVTPSKEDNEKVCPDCLPKSELQHKEKHVYKGLLGESTWWQKRK</sequence>
<gene>
    <name evidence="1" type="ORF">N7Z68_19020</name>
</gene>